<gene>
    <name evidence="2" type="ORF">CL1_0213</name>
</gene>
<evidence type="ECO:0000313" key="2">
    <source>
        <dbReference type="EMBL" id="AFL94425.1"/>
    </source>
</evidence>
<feature type="domain" description="Glutaredoxin" evidence="1">
    <location>
        <begin position="81"/>
        <end position="138"/>
    </location>
</feature>
<reference evidence="2 3" key="1">
    <citation type="journal article" date="2012" name="J. Bacteriol.">
        <title>Complete Genome Sequence of the Hyperthermophilic Archaeon Thermococcus sp. Strain CL1, Isolated from a Paralvinella sp. Polychaete Worm Collected from a Hydrothermal Vent.</title>
        <authorList>
            <person name="Jung J.H."/>
            <person name="Holden J.F."/>
            <person name="Seo D.H."/>
            <person name="Park K.H."/>
            <person name="Shin H."/>
            <person name="Ryu S."/>
            <person name="Lee J.H."/>
            <person name="Park C.S."/>
        </authorList>
    </citation>
    <scope>NUCLEOTIDE SEQUENCE [LARGE SCALE GENOMIC DNA]</scope>
    <source>
        <strain evidence="3">DSM 27260 / KACC 17922 / CL1</strain>
    </source>
</reference>
<sequence>MLKNLRVPRPRFITPGYNYHRVMKLRKTGVVLVLLLIVGVASGCISNSNGPTATQTTTSSIPDYVVVNGTKIYLDEIHFYMYGMKTCPHCQNMKKLIPETYGEDSLTYYELVDNEENTKLFQQIYQLTGIQGVPAIAITYNGTLYAIIEGEFNVTATPRIIQAAMSDNGVILFVGGQAYILPRDKEDSAKVIDELYVLFVEHKMPDSS</sequence>
<dbReference type="AlphaFoldDB" id="I3ZRU1"/>
<dbReference type="InterPro" id="IPR002109">
    <property type="entry name" value="Glutaredoxin"/>
</dbReference>
<proteinExistence type="predicted"/>
<dbReference type="Proteomes" id="UP000006064">
    <property type="component" value="Chromosome"/>
</dbReference>
<dbReference type="EMBL" id="CP003651">
    <property type="protein sequence ID" value="AFL94425.1"/>
    <property type="molecule type" value="Genomic_DNA"/>
</dbReference>
<dbReference type="Gene3D" id="3.40.30.10">
    <property type="entry name" value="Glutaredoxin"/>
    <property type="match status" value="1"/>
</dbReference>
<dbReference type="InterPro" id="IPR036249">
    <property type="entry name" value="Thioredoxin-like_sf"/>
</dbReference>
<dbReference type="Pfam" id="PF00462">
    <property type="entry name" value="Glutaredoxin"/>
    <property type="match status" value="1"/>
</dbReference>
<keyword evidence="3" id="KW-1185">Reference proteome</keyword>
<dbReference type="KEGG" id="thm:CL1_0213"/>
<name>I3ZRU1_THECF</name>
<evidence type="ECO:0000313" key="3">
    <source>
        <dbReference type="Proteomes" id="UP000006064"/>
    </source>
</evidence>
<dbReference type="HOGENOM" id="CLU_120800_0_0_2"/>
<protein>
    <submittedName>
        <fullName evidence="2">Glutaredoxin-like protein 1</fullName>
    </submittedName>
</protein>
<organism evidence="2 3">
    <name type="scientific">Thermococcus cleftensis (strain DSM 27260 / KACC 17922 / CL1)</name>
    <dbReference type="NCBI Taxonomy" id="163003"/>
    <lineage>
        <taxon>Archaea</taxon>
        <taxon>Methanobacteriati</taxon>
        <taxon>Methanobacteriota</taxon>
        <taxon>Thermococci</taxon>
        <taxon>Thermococcales</taxon>
        <taxon>Thermococcaceae</taxon>
        <taxon>Thermococcus</taxon>
    </lineage>
</organism>
<evidence type="ECO:0000259" key="1">
    <source>
        <dbReference type="Pfam" id="PF00462"/>
    </source>
</evidence>
<dbReference type="STRING" id="163003.CL1_0213"/>
<accession>I3ZRU1</accession>
<dbReference type="SUPFAM" id="SSF52833">
    <property type="entry name" value="Thioredoxin-like"/>
    <property type="match status" value="1"/>
</dbReference>